<protein>
    <recommendedName>
        <fullName evidence="2">Cupin type-2 domain-containing protein</fullName>
    </recommendedName>
</protein>
<reference evidence="4" key="1">
    <citation type="submission" date="2015-11" db="EMBL/GenBank/DDBJ databases">
        <authorList>
            <person name="Blom J."/>
        </authorList>
    </citation>
    <scope>NUCLEOTIDE SEQUENCE [LARGE SCALE GENOMIC DNA]</scope>
</reference>
<sequence length="139" mass="15182">MRFTGYVFASLLLVSPWTLADEHPASVRLESLLKADKSWDGTRYTHYPSGQPELSVVKITLPPHASLPWHQHAAPNAAYVLSGELTVEKKADGKKLTLRKGEVLPEMVGEIHRGHSGAEPVELIVFYAGQADAPLSTAE</sequence>
<dbReference type="InterPro" id="IPR014710">
    <property type="entry name" value="RmlC-like_jellyroll"/>
</dbReference>
<dbReference type="CDD" id="cd02236">
    <property type="entry name" value="cupin_CV2614-like"/>
    <property type="match status" value="1"/>
</dbReference>
<organism evidence="3 4">
    <name type="scientific">Duffyella gerundensis</name>
    <dbReference type="NCBI Taxonomy" id="1619313"/>
    <lineage>
        <taxon>Bacteria</taxon>
        <taxon>Pseudomonadati</taxon>
        <taxon>Pseudomonadota</taxon>
        <taxon>Gammaproteobacteria</taxon>
        <taxon>Enterobacterales</taxon>
        <taxon>Erwiniaceae</taxon>
        <taxon>Duffyella</taxon>
    </lineage>
</organism>
<dbReference type="AlphaFoldDB" id="A0A0U5GHV8"/>
<dbReference type="EMBL" id="LN907827">
    <property type="protein sequence ID" value="CUU22852.1"/>
    <property type="molecule type" value="Genomic_DNA"/>
</dbReference>
<evidence type="ECO:0000256" key="1">
    <source>
        <dbReference type="SAM" id="SignalP"/>
    </source>
</evidence>
<dbReference type="PATRIC" id="fig|1619313.3.peg.641"/>
<evidence type="ECO:0000313" key="4">
    <source>
        <dbReference type="Proteomes" id="UP000059419"/>
    </source>
</evidence>
<dbReference type="KEGG" id="ege:EM595_0615"/>
<proteinExistence type="predicted"/>
<dbReference type="Proteomes" id="UP000059419">
    <property type="component" value="Chromosome 1"/>
</dbReference>
<feature type="signal peptide" evidence="1">
    <location>
        <begin position="1"/>
        <end position="20"/>
    </location>
</feature>
<feature type="chain" id="PRO_5006857893" description="Cupin type-2 domain-containing protein" evidence="1">
    <location>
        <begin position="21"/>
        <end position="139"/>
    </location>
</feature>
<dbReference type="SUPFAM" id="SSF51182">
    <property type="entry name" value="RmlC-like cupins"/>
    <property type="match status" value="1"/>
</dbReference>
<gene>
    <name evidence="3" type="ORF">EM595_0615</name>
</gene>
<keyword evidence="4" id="KW-1185">Reference proteome</keyword>
<feature type="domain" description="Cupin type-2" evidence="2">
    <location>
        <begin position="59"/>
        <end position="126"/>
    </location>
</feature>
<keyword evidence="1" id="KW-0732">Signal</keyword>
<evidence type="ECO:0000259" key="2">
    <source>
        <dbReference type="Pfam" id="PF07883"/>
    </source>
</evidence>
<dbReference type="STRING" id="1619313.EM595_0615"/>
<dbReference type="InterPro" id="IPR011051">
    <property type="entry name" value="RmlC_Cupin_sf"/>
</dbReference>
<evidence type="ECO:0000313" key="3">
    <source>
        <dbReference type="EMBL" id="CUU22852.1"/>
    </source>
</evidence>
<dbReference type="InterPro" id="IPR013096">
    <property type="entry name" value="Cupin_2"/>
</dbReference>
<dbReference type="Gene3D" id="2.60.120.10">
    <property type="entry name" value="Jelly Rolls"/>
    <property type="match status" value="1"/>
</dbReference>
<name>A0A0U5GHV8_9GAMM</name>
<accession>A0A0U5GHV8</accession>
<dbReference type="Pfam" id="PF07883">
    <property type="entry name" value="Cupin_2"/>
    <property type="match status" value="1"/>
</dbReference>